<gene>
    <name evidence="13" type="ORF">ACFP81_13870</name>
</gene>
<reference evidence="14" key="1">
    <citation type="journal article" date="2019" name="Int. J. Syst. Evol. Microbiol.">
        <title>The Global Catalogue of Microorganisms (GCM) 10K type strain sequencing project: providing services to taxonomists for standard genome sequencing and annotation.</title>
        <authorList>
            <consortium name="The Broad Institute Genomics Platform"/>
            <consortium name="The Broad Institute Genome Sequencing Center for Infectious Disease"/>
            <person name="Wu L."/>
            <person name="Ma J."/>
        </authorList>
    </citation>
    <scope>NUCLEOTIDE SEQUENCE [LARGE SCALE GENOMIC DNA]</scope>
    <source>
        <strain evidence="14">CGMCC 1.15772</strain>
    </source>
</reference>
<dbReference type="InterPro" id="IPR016169">
    <property type="entry name" value="FAD-bd_PCMH_sub2"/>
</dbReference>
<accession>A0ABW1YF56</accession>
<evidence type="ECO:0000256" key="9">
    <source>
        <dbReference type="PROSITE-ProRule" id="PRU01193"/>
    </source>
</evidence>
<evidence type="ECO:0000256" key="8">
    <source>
        <dbReference type="PROSITE-ProRule" id="PRU00703"/>
    </source>
</evidence>
<evidence type="ECO:0000256" key="6">
    <source>
        <dbReference type="ARBA" id="ARBA00023122"/>
    </source>
</evidence>
<feature type="transmembrane region" description="Helical" evidence="10">
    <location>
        <begin position="100"/>
        <end position="121"/>
    </location>
</feature>
<dbReference type="EMBL" id="JBHSWD010000003">
    <property type="protein sequence ID" value="MFC6592981.1"/>
    <property type="molecule type" value="Genomic_DNA"/>
</dbReference>
<proteinExistence type="predicted"/>
<feature type="domain" description="CBS" evidence="11">
    <location>
        <begin position="218"/>
        <end position="278"/>
    </location>
</feature>
<dbReference type="InterPro" id="IPR051676">
    <property type="entry name" value="UPF0053_domain"/>
</dbReference>
<dbReference type="SUPFAM" id="SSF56176">
    <property type="entry name" value="FAD-binding/transporter-associated domain-like"/>
    <property type="match status" value="1"/>
</dbReference>
<feature type="transmembrane region" description="Helical" evidence="10">
    <location>
        <begin position="142"/>
        <end position="165"/>
    </location>
</feature>
<dbReference type="Gene3D" id="3.30.465.10">
    <property type="match status" value="1"/>
</dbReference>
<dbReference type="PROSITE" id="PS51846">
    <property type="entry name" value="CNNM"/>
    <property type="match status" value="1"/>
</dbReference>
<dbReference type="Pfam" id="PF03471">
    <property type="entry name" value="CorC_HlyC"/>
    <property type="match status" value="1"/>
</dbReference>
<evidence type="ECO:0000256" key="3">
    <source>
        <dbReference type="ARBA" id="ARBA00022692"/>
    </source>
</evidence>
<evidence type="ECO:0000313" key="14">
    <source>
        <dbReference type="Proteomes" id="UP001596297"/>
    </source>
</evidence>
<dbReference type="Pfam" id="PF01595">
    <property type="entry name" value="CNNM"/>
    <property type="match status" value="1"/>
</dbReference>
<organism evidence="13 14">
    <name type="scientific">Deinococcus lacus</name>
    <dbReference type="NCBI Taxonomy" id="392561"/>
    <lineage>
        <taxon>Bacteria</taxon>
        <taxon>Thermotogati</taxon>
        <taxon>Deinococcota</taxon>
        <taxon>Deinococci</taxon>
        <taxon>Deinococcales</taxon>
        <taxon>Deinococcaceae</taxon>
        <taxon>Deinococcus</taxon>
    </lineage>
</organism>
<feature type="transmembrane region" description="Helical" evidence="10">
    <location>
        <begin position="6"/>
        <end position="26"/>
    </location>
</feature>
<dbReference type="Pfam" id="PF00571">
    <property type="entry name" value="CBS"/>
    <property type="match status" value="2"/>
</dbReference>
<evidence type="ECO:0000256" key="1">
    <source>
        <dbReference type="ARBA" id="ARBA00004651"/>
    </source>
</evidence>
<comment type="caution">
    <text evidence="13">The sequence shown here is derived from an EMBL/GenBank/DDBJ whole genome shotgun (WGS) entry which is preliminary data.</text>
</comment>
<evidence type="ECO:0000313" key="13">
    <source>
        <dbReference type="EMBL" id="MFC6592981.1"/>
    </source>
</evidence>
<name>A0ABW1YF56_9DEIO</name>
<evidence type="ECO:0000259" key="11">
    <source>
        <dbReference type="PROSITE" id="PS51371"/>
    </source>
</evidence>
<evidence type="ECO:0000256" key="10">
    <source>
        <dbReference type="SAM" id="Phobius"/>
    </source>
</evidence>
<dbReference type="PANTHER" id="PTHR43099">
    <property type="entry name" value="UPF0053 PROTEIN YRKA"/>
    <property type="match status" value="1"/>
</dbReference>
<feature type="domain" description="CBS" evidence="11">
    <location>
        <begin position="282"/>
        <end position="339"/>
    </location>
</feature>
<evidence type="ECO:0000256" key="7">
    <source>
        <dbReference type="ARBA" id="ARBA00023136"/>
    </source>
</evidence>
<evidence type="ECO:0000259" key="12">
    <source>
        <dbReference type="PROSITE" id="PS51846"/>
    </source>
</evidence>
<dbReference type="SMART" id="SM01091">
    <property type="entry name" value="CorC_HlyC"/>
    <property type="match status" value="1"/>
</dbReference>
<keyword evidence="7 9" id="KW-0472">Membrane</keyword>
<evidence type="ECO:0000256" key="2">
    <source>
        <dbReference type="ARBA" id="ARBA00022475"/>
    </source>
</evidence>
<dbReference type="Gene3D" id="3.10.580.10">
    <property type="entry name" value="CBS-domain"/>
    <property type="match status" value="1"/>
</dbReference>
<feature type="domain" description="CNNM transmembrane" evidence="12">
    <location>
        <begin position="1"/>
        <end position="199"/>
    </location>
</feature>
<dbReference type="InterPro" id="IPR005170">
    <property type="entry name" value="Transptr-assoc_dom"/>
</dbReference>
<dbReference type="RefSeq" id="WP_380084098.1">
    <property type="nucleotide sequence ID" value="NZ_JBHSWD010000003.1"/>
</dbReference>
<dbReference type="InterPro" id="IPR044751">
    <property type="entry name" value="Ion_transp-like_CBS"/>
</dbReference>
<dbReference type="Proteomes" id="UP001596297">
    <property type="component" value="Unassembled WGS sequence"/>
</dbReference>
<keyword evidence="14" id="KW-1185">Reference proteome</keyword>
<keyword evidence="4" id="KW-0677">Repeat</keyword>
<protein>
    <submittedName>
        <fullName evidence="13">Hemolysin family protein</fullName>
    </submittedName>
</protein>
<dbReference type="SUPFAM" id="SSF54631">
    <property type="entry name" value="CBS-domain pair"/>
    <property type="match status" value="1"/>
</dbReference>
<dbReference type="InterPro" id="IPR000644">
    <property type="entry name" value="CBS_dom"/>
</dbReference>
<keyword evidence="6 8" id="KW-0129">CBS domain</keyword>
<keyword evidence="5 9" id="KW-1133">Transmembrane helix</keyword>
<evidence type="ECO:0000256" key="5">
    <source>
        <dbReference type="ARBA" id="ARBA00022989"/>
    </source>
</evidence>
<sequence length="429" mass="46313">MNVAAPLLIILVMVAINALYVAAEFATVGSRRSRVQEAAEAGSGPARELLAILRDPAKLDHYVAACQIGITLSSLIAGSFGQAQLTPLLTPYFGASGQVVAVILVLLLVTALQVVLGELLPKTVALRYPEKLAMATLVPLKLSQWVFAPLIALFNGSAFALMRAWGLNADHSHAHVHSPEELEGLYRESAAGGLIDTAERDMLAGALNVDQRIVREIMTPRTRLVTVPASALVKDVIPQLTGSAYSRFPVMGVGPDELVGIVHLRNLFLAAAKNPSARVEQVMQRPLIIAETMTVPELWQVLREAGRHSAMIINEYGAVAGMVTLEDALEEIFGELQDEFDQEEEPVTEQGQVLSVRGDVLLSTLNSRFGLNLPDEDVDTVSGLMWNELGRLPAPGDEIQLEDGTMVRVDGMDRRSVRRASIRLPGGLT</sequence>
<dbReference type="InterPro" id="IPR002550">
    <property type="entry name" value="CNNM"/>
</dbReference>
<feature type="transmembrane region" description="Helical" evidence="10">
    <location>
        <begin position="62"/>
        <end position="80"/>
    </location>
</feature>
<keyword evidence="3 9" id="KW-0812">Transmembrane</keyword>
<evidence type="ECO:0000256" key="4">
    <source>
        <dbReference type="ARBA" id="ARBA00022737"/>
    </source>
</evidence>
<dbReference type="InterPro" id="IPR036318">
    <property type="entry name" value="FAD-bd_PCMH-like_sf"/>
</dbReference>
<comment type="subcellular location">
    <subcellularLocation>
        <location evidence="1">Cell membrane</location>
        <topology evidence="1">Multi-pass membrane protein</topology>
    </subcellularLocation>
</comment>
<dbReference type="SMART" id="SM00116">
    <property type="entry name" value="CBS"/>
    <property type="match status" value="2"/>
</dbReference>
<keyword evidence="2" id="KW-1003">Cell membrane</keyword>
<dbReference type="PROSITE" id="PS51371">
    <property type="entry name" value="CBS"/>
    <property type="match status" value="2"/>
</dbReference>
<dbReference type="PANTHER" id="PTHR43099:SF4">
    <property type="entry name" value="INTEGRAL MEMBRANE PROTEIN"/>
    <property type="match status" value="1"/>
</dbReference>
<dbReference type="InterPro" id="IPR046342">
    <property type="entry name" value="CBS_dom_sf"/>
</dbReference>
<dbReference type="CDD" id="cd04590">
    <property type="entry name" value="CBS_pair_CorC_HlyC_assoc"/>
    <property type="match status" value="1"/>
</dbReference>